<reference evidence="4" key="1">
    <citation type="submission" date="2021-04" db="EMBL/GenBank/DDBJ databases">
        <authorList>
            <person name="Rodrigo-Torres L."/>
            <person name="Arahal R. D."/>
            <person name="Lucena T."/>
        </authorList>
    </citation>
    <scope>NUCLEOTIDE SEQUENCE</scope>
    <source>
        <strain evidence="4">CECT 9275</strain>
    </source>
</reference>
<dbReference type="AlphaFoldDB" id="A0A916NB49"/>
<organism evidence="4 5">
    <name type="scientific">Dyadobacter helix</name>
    <dbReference type="NCBI Taxonomy" id="2822344"/>
    <lineage>
        <taxon>Bacteria</taxon>
        <taxon>Pseudomonadati</taxon>
        <taxon>Bacteroidota</taxon>
        <taxon>Cytophagia</taxon>
        <taxon>Cytophagales</taxon>
        <taxon>Spirosomataceae</taxon>
        <taxon>Dyadobacter</taxon>
    </lineage>
</organism>
<feature type="region of interest" description="Disordered" evidence="1">
    <location>
        <begin position="311"/>
        <end position="347"/>
    </location>
</feature>
<dbReference type="SMART" id="SM00331">
    <property type="entry name" value="PP2C_SIG"/>
    <property type="match status" value="1"/>
</dbReference>
<sequence>MKIQIARPCALHEIGKRTNNEDNLFPAKGMATSDDRLFLVCDGVGGAEKGEIASDIACQAIPDYFRRNSIFKSEAQTVYDAIAFAKTEIEKFLRDNPGSEGMATTLTLLHLHEDGATIAHIGDSRVYHIRNGKILWKTRDHSYVNDLVNAGLITEAEALSHPRRNVIMRALQGNDPNVTADVHTIPKINKGDYFFLCSDGILESVDDTTLTEILSTQDADTVKMERIAGLCRENSRDNFSAYLVRITQVENLTVELLQPVEFNKKVPVRESKGAANGRILRESLGWVLALAAFSAVWYLFHQPAKVTKTRKQQTTYKHVSKDSSASNSPSGQPFKIKVKNKLNNNPR</sequence>
<feature type="domain" description="PPM-type phosphatase" evidence="3">
    <location>
        <begin position="2"/>
        <end position="246"/>
    </location>
</feature>
<evidence type="ECO:0000256" key="2">
    <source>
        <dbReference type="SAM" id="Phobius"/>
    </source>
</evidence>
<keyword evidence="2" id="KW-1133">Transmembrane helix</keyword>
<keyword evidence="2" id="KW-0472">Membrane</keyword>
<evidence type="ECO:0000259" key="3">
    <source>
        <dbReference type="PROSITE" id="PS51746"/>
    </source>
</evidence>
<keyword evidence="5" id="KW-1185">Reference proteome</keyword>
<proteinExistence type="predicted"/>
<dbReference type="Proteomes" id="UP000680038">
    <property type="component" value="Unassembled WGS sequence"/>
</dbReference>
<dbReference type="SUPFAM" id="SSF81606">
    <property type="entry name" value="PP2C-like"/>
    <property type="match status" value="1"/>
</dbReference>
<dbReference type="PROSITE" id="PS51746">
    <property type="entry name" value="PPM_2"/>
    <property type="match status" value="1"/>
</dbReference>
<dbReference type="EMBL" id="CAJRAF010000001">
    <property type="protein sequence ID" value="CAG4994734.1"/>
    <property type="molecule type" value="Genomic_DNA"/>
</dbReference>
<evidence type="ECO:0000313" key="5">
    <source>
        <dbReference type="Proteomes" id="UP000680038"/>
    </source>
</evidence>
<name>A0A916NB49_9BACT</name>
<comment type="caution">
    <text evidence="4">The sequence shown here is derived from an EMBL/GenBank/DDBJ whole genome shotgun (WGS) entry which is preliminary data.</text>
</comment>
<gene>
    <name evidence="4" type="ORF">DYBT9275_01455</name>
</gene>
<dbReference type="Gene3D" id="3.60.40.10">
    <property type="entry name" value="PPM-type phosphatase domain"/>
    <property type="match status" value="1"/>
</dbReference>
<dbReference type="CDD" id="cd00143">
    <property type="entry name" value="PP2Cc"/>
    <property type="match status" value="1"/>
</dbReference>
<dbReference type="InterPro" id="IPR036457">
    <property type="entry name" value="PPM-type-like_dom_sf"/>
</dbReference>
<dbReference type="InterPro" id="IPR001932">
    <property type="entry name" value="PPM-type_phosphatase-like_dom"/>
</dbReference>
<keyword evidence="2" id="KW-0812">Transmembrane</keyword>
<protein>
    <recommendedName>
        <fullName evidence="3">PPM-type phosphatase domain-containing protein</fullName>
    </recommendedName>
</protein>
<dbReference type="Pfam" id="PF13672">
    <property type="entry name" value="PP2C_2"/>
    <property type="match status" value="1"/>
</dbReference>
<feature type="transmembrane region" description="Helical" evidence="2">
    <location>
        <begin position="283"/>
        <end position="300"/>
    </location>
</feature>
<feature type="compositionally biased region" description="Polar residues" evidence="1">
    <location>
        <begin position="312"/>
        <end position="331"/>
    </location>
</feature>
<accession>A0A916NB49</accession>
<evidence type="ECO:0000313" key="4">
    <source>
        <dbReference type="EMBL" id="CAG4994734.1"/>
    </source>
</evidence>
<evidence type="ECO:0000256" key="1">
    <source>
        <dbReference type="SAM" id="MobiDB-lite"/>
    </source>
</evidence>
<dbReference type="RefSeq" id="WP_215238101.1">
    <property type="nucleotide sequence ID" value="NZ_CAJRAF010000001.1"/>
</dbReference>
<dbReference type="SMART" id="SM00332">
    <property type="entry name" value="PP2Cc"/>
    <property type="match status" value="1"/>
</dbReference>